<organism evidence="3 4">
    <name type="scientific">Sphingomonas lycopersici</name>
    <dbReference type="NCBI Taxonomy" id="2951807"/>
    <lineage>
        <taxon>Bacteria</taxon>
        <taxon>Pseudomonadati</taxon>
        <taxon>Pseudomonadota</taxon>
        <taxon>Alphaproteobacteria</taxon>
        <taxon>Sphingomonadales</taxon>
        <taxon>Sphingomonadaceae</taxon>
        <taxon>Sphingomonas</taxon>
    </lineage>
</organism>
<dbReference type="PANTHER" id="PTHR37828:SF1">
    <property type="entry name" value="YCII-RELATED DOMAIN-CONTAINING PROTEIN"/>
    <property type="match status" value="1"/>
</dbReference>
<dbReference type="PANTHER" id="PTHR37828">
    <property type="entry name" value="GSR2449 PROTEIN"/>
    <property type="match status" value="1"/>
</dbReference>
<gene>
    <name evidence="3" type="ORF">NEE01_22550</name>
</gene>
<comment type="similarity">
    <text evidence="1">Belongs to the YciI family.</text>
</comment>
<dbReference type="Pfam" id="PF03795">
    <property type="entry name" value="YCII"/>
    <property type="match status" value="1"/>
</dbReference>
<accession>A0AA41ZDY4</accession>
<name>A0AA41ZDY4_9SPHN</name>
<evidence type="ECO:0000259" key="2">
    <source>
        <dbReference type="Pfam" id="PF03795"/>
    </source>
</evidence>
<evidence type="ECO:0000256" key="1">
    <source>
        <dbReference type="ARBA" id="ARBA00007689"/>
    </source>
</evidence>
<reference evidence="3" key="1">
    <citation type="submission" date="2022-06" db="EMBL/GenBank/DDBJ databases">
        <title>Sphingomonas sp. nov. isolated from rhizosphere soil of tomato.</title>
        <authorList>
            <person name="Dong H."/>
            <person name="Gao R."/>
        </authorList>
    </citation>
    <scope>NUCLEOTIDE SEQUENCE</scope>
    <source>
        <strain evidence="3">MMSM24</strain>
    </source>
</reference>
<dbReference type="RefSeq" id="WP_265271687.1">
    <property type="nucleotide sequence ID" value="NZ_JANFAV010000025.1"/>
</dbReference>
<dbReference type="InterPro" id="IPR005545">
    <property type="entry name" value="YCII"/>
</dbReference>
<dbReference type="InterPro" id="IPR011008">
    <property type="entry name" value="Dimeric_a/b-barrel"/>
</dbReference>
<protein>
    <submittedName>
        <fullName evidence="3">YciI family protein</fullName>
    </submittedName>
</protein>
<dbReference type="EMBL" id="JANFAV010000025">
    <property type="protein sequence ID" value="MCW6537567.1"/>
    <property type="molecule type" value="Genomic_DNA"/>
</dbReference>
<feature type="domain" description="YCII-related" evidence="2">
    <location>
        <begin position="16"/>
        <end position="92"/>
    </location>
</feature>
<evidence type="ECO:0000313" key="3">
    <source>
        <dbReference type="EMBL" id="MCW6537567.1"/>
    </source>
</evidence>
<keyword evidence="4" id="KW-1185">Reference proteome</keyword>
<dbReference type="AlphaFoldDB" id="A0AA41ZDY4"/>
<evidence type="ECO:0000313" key="4">
    <source>
        <dbReference type="Proteomes" id="UP001165565"/>
    </source>
</evidence>
<sequence length="105" mass="11364">MALDDYRAQGHLCLILLNYERPLEEVDAQMAAHVAFLERGFTEGVFLLAGRKEPRTGGVILCRGVAEDIEALAQTDPFVTSGVATVEVVEFKAGFAVDAIARLAQ</sequence>
<dbReference type="SUPFAM" id="SSF54909">
    <property type="entry name" value="Dimeric alpha+beta barrel"/>
    <property type="match status" value="1"/>
</dbReference>
<comment type="caution">
    <text evidence="3">The sequence shown here is derived from an EMBL/GenBank/DDBJ whole genome shotgun (WGS) entry which is preliminary data.</text>
</comment>
<dbReference type="Proteomes" id="UP001165565">
    <property type="component" value="Unassembled WGS sequence"/>
</dbReference>
<dbReference type="Gene3D" id="3.30.70.1060">
    <property type="entry name" value="Dimeric alpha+beta barrel"/>
    <property type="match status" value="1"/>
</dbReference>
<proteinExistence type="inferred from homology"/>